<evidence type="ECO:0000313" key="2">
    <source>
        <dbReference type="Proteomes" id="UP000265520"/>
    </source>
</evidence>
<accession>A0A392RTB9</accession>
<organism evidence="1 2">
    <name type="scientific">Trifolium medium</name>
    <dbReference type="NCBI Taxonomy" id="97028"/>
    <lineage>
        <taxon>Eukaryota</taxon>
        <taxon>Viridiplantae</taxon>
        <taxon>Streptophyta</taxon>
        <taxon>Embryophyta</taxon>
        <taxon>Tracheophyta</taxon>
        <taxon>Spermatophyta</taxon>
        <taxon>Magnoliopsida</taxon>
        <taxon>eudicotyledons</taxon>
        <taxon>Gunneridae</taxon>
        <taxon>Pentapetalae</taxon>
        <taxon>rosids</taxon>
        <taxon>fabids</taxon>
        <taxon>Fabales</taxon>
        <taxon>Fabaceae</taxon>
        <taxon>Papilionoideae</taxon>
        <taxon>50 kb inversion clade</taxon>
        <taxon>NPAAA clade</taxon>
        <taxon>Hologalegina</taxon>
        <taxon>IRL clade</taxon>
        <taxon>Trifolieae</taxon>
        <taxon>Trifolium</taxon>
    </lineage>
</organism>
<feature type="non-terminal residue" evidence="1">
    <location>
        <position position="83"/>
    </location>
</feature>
<dbReference type="Proteomes" id="UP000265520">
    <property type="component" value="Unassembled WGS sequence"/>
</dbReference>
<sequence length="83" mass="9575">MFTNLSSLELNDFRQLESFPRGGLPSNLSRLEIRNCPKLIASREEWGFFQLNSLKSFAISDHEFENVESFPEENLLPPTLESL</sequence>
<comment type="caution">
    <text evidence="1">The sequence shown here is derived from an EMBL/GenBank/DDBJ whole genome shotgun (WGS) entry which is preliminary data.</text>
</comment>
<keyword evidence="2" id="KW-1185">Reference proteome</keyword>
<dbReference type="EMBL" id="LXQA010272487">
    <property type="protein sequence ID" value="MCI39843.1"/>
    <property type="molecule type" value="Genomic_DNA"/>
</dbReference>
<dbReference type="Gene3D" id="3.80.10.10">
    <property type="entry name" value="Ribonuclease Inhibitor"/>
    <property type="match status" value="1"/>
</dbReference>
<dbReference type="AlphaFoldDB" id="A0A392RTB9"/>
<name>A0A392RTB9_9FABA</name>
<reference evidence="1 2" key="1">
    <citation type="journal article" date="2018" name="Front. Plant Sci.">
        <title>Red Clover (Trifolium pratense) and Zigzag Clover (T. medium) - A Picture of Genomic Similarities and Differences.</title>
        <authorList>
            <person name="Dluhosova J."/>
            <person name="Istvanek J."/>
            <person name="Nedelnik J."/>
            <person name="Repkova J."/>
        </authorList>
    </citation>
    <scope>NUCLEOTIDE SEQUENCE [LARGE SCALE GENOMIC DNA]</scope>
    <source>
        <strain evidence="2">cv. 10/8</strain>
        <tissue evidence="1">Leaf</tissue>
    </source>
</reference>
<evidence type="ECO:0000313" key="1">
    <source>
        <dbReference type="EMBL" id="MCI39843.1"/>
    </source>
</evidence>
<dbReference type="SUPFAM" id="SSF52058">
    <property type="entry name" value="L domain-like"/>
    <property type="match status" value="1"/>
</dbReference>
<proteinExistence type="predicted"/>
<dbReference type="InterPro" id="IPR032675">
    <property type="entry name" value="LRR_dom_sf"/>
</dbReference>
<protein>
    <submittedName>
        <fullName evidence="1">CC-NBS-LRR resistance protein</fullName>
    </submittedName>
</protein>